<dbReference type="Pfam" id="PF00589">
    <property type="entry name" value="Phage_integrase"/>
    <property type="match status" value="1"/>
</dbReference>
<dbReference type="InterPro" id="IPR013762">
    <property type="entry name" value="Integrase-like_cat_sf"/>
</dbReference>
<dbReference type="Proteomes" id="UP000031184">
    <property type="component" value="Unassembled WGS sequence"/>
</dbReference>
<evidence type="ECO:0000313" key="2">
    <source>
        <dbReference type="Proteomes" id="UP000031184"/>
    </source>
</evidence>
<dbReference type="PROSITE" id="PS51898">
    <property type="entry name" value="TYR_RECOMBINASE"/>
    <property type="match status" value="1"/>
</dbReference>
<dbReference type="Gene3D" id="1.10.443.10">
    <property type="entry name" value="Intergrase catalytic core"/>
    <property type="match status" value="1"/>
</dbReference>
<proteinExistence type="predicted"/>
<protein>
    <submittedName>
        <fullName evidence="1">Integrase</fullName>
    </submittedName>
</protein>
<evidence type="ECO:0000313" key="1">
    <source>
        <dbReference type="EMBL" id="KID49092.1"/>
    </source>
</evidence>
<dbReference type="GO" id="GO:0006310">
    <property type="term" value="P:DNA recombination"/>
    <property type="evidence" value="ECO:0007669"/>
    <property type="project" value="InterPro"/>
</dbReference>
<dbReference type="RefSeq" id="WP_005957684.1">
    <property type="nucleotide sequence ID" value="NZ_AOJP01000003.1"/>
</dbReference>
<dbReference type="AlphaFoldDB" id="A0A017H7P0"/>
<name>A0A017H7P0_9FUSO</name>
<dbReference type="GO" id="GO:0003677">
    <property type="term" value="F:DNA binding"/>
    <property type="evidence" value="ECO:0007669"/>
    <property type="project" value="InterPro"/>
</dbReference>
<dbReference type="OrthoDB" id="89164at2"/>
<gene>
    <name evidence="1" type="ORF">C095_06580</name>
</gene>
<dbReference type="InterPro" id="IPR011010">
    <property type="entry name" value="DNA_brk_join_enz"/>
</dbReference>
<dbReference type="GO" id="GO:0015074">
    <property type="term" value="P:DNA integration"/>
    <property type="evidence" value="ECO:0007669"/>
    <property type="project" value="InterPro"/>
</dbReference>
<dbReference type="SUPFAM" id="SSF56349">
    <property type="entry name" value="DNA breaking-rejoining enzymes"/>
    <property type="match status" value="1"/>
</dbReference>
<dbReference type="EMBL" id="AUZI01000016">
    <property type="protein sequence ID" value="KID49092.1"/>
    <property type="molecule type" value="Genomic_DNA"/>
</dbReference>
<organism evidence="1 2">
    <name type="scientific">Fusobacterium necrophorum subsp. funduliforme B35</name>
    <dbReference type="NCBI Taxonomy" id="1226633"/>
    <lineage>
        <taxon>Bacteria</taxon>
        <taxon>Fusobacteriati</taxon>
        <taxon>Fusobacteriota</taxon>
        <taxon>Fusobacteriia</taxon>
        <taxon>Fusobacteriales</taxon>
        <taxon>Fusobacteriaceae</taxon>
        <taxon>Fusobacterium</taxon>
    </lineage>
</organism>
<accession>A0A017H7P0</accession>
<comment type="caution">
    <text evidence="1">The sequence shown here is derived from an EMBL/GenBank/DDBJ whole genome shotgun (WGS) entry which is preliminary data.</text>
</comment>
<dbReference type="PATRIC" id="fig|1226633.4.peg.1321"/>
<sequence>MRKEKRGQEVFAITPKDLNKLRKYFKTKPIILSITDFGCNVALRGVDLINLKFEDIRENIIRIQEKKTLKYREILLNKVCLKAIKRLEEFYEKKGLERKGYIFKSLHPSYVKKKIDRPITLGAVDRYYRKACMDLQISYPIGTHSLRKTWGNRVYKKTKNIAIIMIALNHSNASHTLRYIGITQDEINSIYNQFEI</sequence>
<dbReference type="InterPro" id="IPR002104">
    <property type="entry name" value="Integrase_catalytic"/>
</dbReference>
<reference evidence="1 2" key="1">
    <citation type="submission" date="2013-08" db="EMBL/GenBank/DDBJ databases">
        <title>An opportunistic ruminal bacterium that causes liver abscesses in cattle.</title>
        <authorList>
            <person name="Benahmed F.H."/>
            <person name="Rasmussen M."/>
            <person name="Harbottle H."/>
            <person name="Soppet D."/>
            <person name="Nagaraja T.G."/>
            <person name="Davidson M."/>
        </authorList>
    </citation>
    <scope>NUCLEOTIDE SEQUENCE [LARGE SCALE GENOMIC DNA]</scope>
    <source>
        <strain evidence="1 2">B35</strain>
    </source>
</reference>